<dbReference type="InterPro" id="IPR005895">
    <property type="entry name" value="ABC_transptr_haem_export_CcmA"/>
</dbReference>
<dbReference type="Pfam" id="PF00005">
    <property type="entry name" value="ABC_tran"/>
    <property type="match status" value="1"/>
</dbReference>
<proteinExistence type="predicted"/>
<dbReference type="NCBIfam" id="TIGR01189">
    <property type="entry name" value="ccmA"/>
    <property type="match status" value="1"/>
</dbReference>
<evidence type="ECO:0000313" key="9">
    <source>
        <dbReference type="EMBL" id="AMO25040.1"/>
    </source>
</evidence>
<sequence>MRRDEAHAAGLSVRELACRRAGHAVFSGLSFDAAPGELVQVRGANGSGKSSLLRLLCGLLTPDRGEVRWRQRPVMAGDAGHARDVAYLGHSCGMSGELTVLENLRASLRVAGASRSDAQCRDILARLQLAGREGERLRRLSQGQRQRLALARVLLSGKSLWVLDEPHAGLDADGELALAQALAGHARSGGLAVVATHRDLGGGYPGGQTLDMDGFRC</sequence>
<dbReference type="GO" id="GO:0005524">
    <property type="term" value="F:ATP binding"/>
    <property type="evidence" value="ECO:0007669"/>
    <property type="project" value="UniProtKB-KW"/>
</dbReference>
<evidence type="ECO:0000256" key="2">
    <source>
        <dbReference type="ARBA" id="ARBA00022475"/>
    </source>
</evidence>
<protein>
    <recommendedName>
        <fullName evidence="8">ABC transporter domain-containing protein</fullName>
    </recommendedName>
</protein>
<dbReference type="PANTHER" id="PTHR43499:SF1">
    <property type="entry name" value="ABC TRANSPORTER I FAMILY MEMBER 1"/>
    <property type="match status" value="1"/>
</dbReference>
<dbReference type="OrthoDB" id="9800654at2"/>
<keyword evidence="3" id="KW-0547">Nucleotide-binding</keyword>
<dbReference type="AlphaFoldDB" id="A0A127JYJ3"/>
<dbReference type="InterPro" id="IPR003593">
    <property type="entry name" value="AAA+_ATPase"/>
</dbReference>
<gene>
    <name evidence="9" type="ORF">UC35_22195</name>
</gene>
<name>A0A127JYJ3_9BURK</name>
<dbReference type="NCBIfam" id="NF010061">
    <property type="entry name" value="PRK13538.1"/>
    <property type="match status" value="1"/>
</dbReference>
<dbReference type="RefSeq" id="WP_082793444.1">
    <property type="nucleotide sequence ID" value="NZ_CP010951.1"/>
</dbReference>
<keyword evidence="4" id="KW-0201">Cytochrome c-type biogenesis</keyword>
<keyword evidence="2" id="KW-1003">Cell membrane</keyword>
<dbReference type="InterPro" id="IPR027417">
    <property type="entry name" value="P-loop_NTPase"/>
</dbReference>
<evidence type="ECO:0000256" key="7">
    <source>
        <dbReference type="ARBA" id="ARBA00023136"/>
    </source>
</evidence>
<dbReference type="EMBL" id="CP010951">
    <property type="protein sequence ID" value="AMO25040.1"/>
    <property type="molecule type" value="Genomic_DNA"/>
</dbReference>
<accession>A0A127JYJ3</accession>
<dbReference type="InterPro" id="IPR003439">
    <property type="entry name" value="ABC_transporter-like_ATP-bd"/>
</dbReference>
<dbReference type="SUPFAM" id="SSF52540">
    <property type="entry name" value="P-loop containing nucleoside triphosphate hydrolases"/>
    <property type="match status" value="1"/>
</dbReference>
<keyword evidence="10" id="KW-1185">Reference proteome</keyword>
<dbReference type="SMART" id="SM00382">
    <property type="entry name" value="AAA"/>
    <property type="match status" value="1"/>
</dbReference>
<dbReference type="Gene3D" id="3.40.50.300">
    <property type="entry name" value="P-loop containing nucleotide triphosphate hydrolases"/>
    <property type="match status" value="1"/>
</dbReference>
<dbReference type="PROSITE" id="PS00211">
    <property type="entry name" value="ABC_TRANSPORTER_1"/>
    <property type="match status" value="1"/>
</dbReference>
<keyword evidence="7" id="KW-0472">Membrane</keyword>
<organism evidence="9 10">
    <name type="scientific">Ramlibacter tataouinensis</name>
    <dbReference type="NCBI Taxonomy" id="94132"/>
    <lineage>
        <taxon>Bacteria</taxon>
        <taxon>Pseudomonadati</taxon>
        <taxon>Pseudomonadota</taxon>
        <taxon>Betaproteobacteria</taxon>
        <taxon>Burkholderiales</taxon>
        <taxon>Comamonadaceae</taxon>
        <taxon>Ramlibacter</taxon>
    </lineage>
</organism>
<evidence type="ECO:0000256" key="6">
    <source>
        <dbReference type="ARBA" id="ARBA00022967"/>
    </source>
</evidence>
<dbReference type="Proteomes" id="UP000070433">
    <property type="component" value="Chromosome"/>
</dbReference>
<dbReference type="GO" id="GO:0022857">
    <property type="term" value="F:transmembrane transporter activity"/>
    <property type="evidence" value="ECO:0007669"/>
    <property type="project" value="InterPro"/>
</dbReference>
<reference evidence="9 10" key="1">
    <citation type="journal article" date="2014" name="Int. J. Syst. Evol. Microbiol.">
        <title>Ramlibacter solisilvae sp. nov., isolated from forest soil, and emended description of the genus Ramlibacter.</title>
        <authorList>
            <person name="Lee H.J."/>
            <person name="Lee S.H."/>
            <person name="Lee S.S."/>
            <person name="Lee J.S."/>
            <person name="Kim Y."/>
            <person name="Kim S.C."/>
            <person name="Jeon C.O."/>
        </authorList>
    </citation>
    <scope>NUCLEOTIDE SEQUENCE [LARGE SCALE GENOMIC DNA]</scope>
    <source>
        <strain evidence="9 10">5-10</strain>
    </source>
</reference>
<dbReference type="PANTHER" id="PTHR43499">
    <property type="entry name" value="ABC TRANSPORTER I FAMILY MEMBER 1"/>
    <property type="match status" value="1"/>
</dbReference>
<evidence type="ECO:0000256" key="4">
    <source>
        <dbReference type="ARBA" id="ARBA00022748"/>
    </source>
</evidence>
<keyword evidence="6" id="KW-1278">Translocase</keyword>
<evidence type="ECO:0000256" key="3">
    <source>
        <dbReference type="ARBA" id="ARBA00022741"/>
    </source>
</evidence>
<dbReference type="GO" id="GO:0017004">
    <property type="term" value="P:cytochrome complex assembly"/>
    <property type="evidence" value="ECO:0007669"/>
    <property type="project" value="UniProtKB-KW"/>
</dbReference>
<keyword evidence="5" id="KW-0067">ATP-binding</keyword>
<evidence type="ECO:0000256" key="1">
    <source>
        <dbReference type="ARBA" id="ARBA00022448"/>
    </source>
</evidence>
<feature type="domain" description="ABC transporter" evidence="8">
    <location>
        <begin position="11"/>
        <end position="216"/>
    </location>
</feature>
<evidence type="ECO:0000259" key="8">
    <source>
        <dbReference type="PROSITE" id="PS50893"/>
    </source>
</evidence>
<dbReference type="InterPro" id="IPR017871">
    <property type="entry name" value="ABC_transporter-like_CS"/>
</dbReference>
<dbReference type="GO" id="GO:0016887">
    <property type="term" value="F:ATP hydrolysis activity"/>
    <property type="evidence" value="ECO:0007669"/>
    <property type="project" value="InterPro"/>
</dbReference>
<dbReference type="PROSITE" id="PS50893">
    <property type="entry name" value="ABC_TRANSPORTER_2"/>
    <property type="match status" value="1"/>
</dbReference>
<evidence type="ECO:0000313" key="10">
    <source>
        <dbReference type="Proteomes" id="UP000070433"/>
    </source>
</evidence>
<keyword evidence="1" id="KW-0813">Transport</keyword>
<evidence type="ECO:0000256" key="5">
    <source>
        <dbReference type="ARBA" id="ARBA00022840"/>
    </source>
</evidence>